<dbReference type="AlphaFoldDB" id="A0AB40CMT2"/>
<feature type="compositionally biased region" description="Low complexity" evidence="1">
    <location>
        <begin position="132"/>
        <end position="141"/>
    </location>
</feature>
<sequence>MGRASSGSEEKLGFWAVPKGASVKVKKEKGVESSGEKQPQGRGEKLRPFRFENMRGEDEEEEEKEINGDDKNMNEDEDEDDENYKETSNAEFEDSETTSASGGDSLVFSLKKRKFSGTETLVSISEEKSGSEEALSSGSLENPQQKHKRSRFCSEKFGRKKKEKHGTVKDANVIDVKDAEFRKRGRGQ</sequence>
<feature type="compositionally biased region" description="Basic and acidic residues" evidence="1">
    <location>
        <begin position="42"/>
        <end position="56"/>
    </location>
</feature>
<feature type="compositionally biased region" description="Basic and acidic residues" evidence="1">
    <location>
        <begin position="65"/>
        <end position="74"/>
    </location>
</feature>
<evidence type="ECO:0000313" key="2">
    <source>
        <dbReference type="Proteomes" id="UP001515500"/>
    </source>
</evidence>
<accession>A0AB40CMT2</accession>
<keyword evidence="2" id="KW-1185">Reference proteome</keyword>
<gene>
    <name evidence="3" type="primary">LOC120278640</name>
</gene>
<dbReference type="GeneID" id="120278640"/>
<proteinExistence type="predicted"/>
<protein>
    <submittedName>
        <fullName evidence="3">AP-3 complex subunit beta-1-like</fullName>
    </submittedName>
</protein>
<name>A0AB40CMT2_DIOCR</name>
<dbReference type="Proteomes" id="UP001515500">
    <property type="component" value="Chromosome 16"/>
</dbReference>
<evidence type="ECO:0000256" key="1">
    <source>
        <dbReference type="SAM" id="MobiDB-lite"/>
    </source>
</evidence>
<evidence type="ECO:0000313" key="3">
    <source>
        <dbReference type="RefSeq" id="XP_039141308.1"/>
    </source>
</evidence>
<dbReference type="RefSeq" id="XP_039141308.1">
    <property type="nucleotide sequence ID" value="XM_039285374.1"/>
</dbReference>
<organism evidence="2 3">
    <name type="scientific">Dioscorea cayennensis subsp. rotundata</name>
    <name type="common">White Guinea yam</name>
    <name type="synonym">Dioscorea rotundata</name>
    <dbReference type="NCBI Taxonomy" id="55577"/>
    <lineage>
        <taxon>Eukaryota</taxon>
        <taxon>Viridiplantae</taxon>
        <taxon>Streptophyta</taxon>
        <taxon>Embryophyta</taxon>
        <taxon>Tracheophyta</taxon>
        <taxon>Spermatophyta</taxon>
        <taxon>Magnoliopsida</taxon>
        <taxon>Liliopsida</taxon>
        <taxon>Dioscoreales</taxon>
        <taxon>Dioscoreaceae</taxon>
        <taxon>Dioscorea</taxon>
    </lineage>
</organism>
<feature type="region of interest" description="Disordered" evidence="1">
    <location>
        <begin position="1"/>
        <end position="170"/>
    </location>
</feature>
<reference evidence="3" key="1">
    <citation type="submission" date="2025-08" db="UniProtKB">
        <authorList>
            <consortium name="RefSeq"/>
        </authorList>
    </citation>
    <scope>IDENTIFICATION</scope>
</reference>